<proteinExistence type="predicted"/>
<dbReference type="Proteomes" id="UP000789860">
    <property type="component" value="Unassembled WGS sequence"/>
</dbReference>
<reference evidence="1" key="1">
    <citation type="submission" date="2021-06" db="EMBL/GenBank/DDBJ databases">
        <authorList>
            <person name="Kallberg Y."/>
            <person name="Tangrot J."/>
            <person name="Rosling A."/>
        </authorList>
    </citation>
    <scope>NUCLEOTIDE SEQUENCE</scope>
    <source>
        <strain evidence="1">AU212A</strain>
    </source>
</reference>
<name>A0ACA9PWA9_9GLOM</name>
<organism evidence="1 2">
    <name type="scientific">Scutellospora calospora</name>
    <dbReference type="NCBI Taxonomy" id="85575"/>
    <lineage>
        <taxon>Eukaryota</taxon>
        <taxon>Fungi</taxon>
        <taxon>Fungi incertae sedis</taxon>
        <taxon>Mucoromycota</taxon>
        <taxon>Glomeromycotina</taxon>
        <taxon>Glomeromycetes</taxon>
        <taxon>Diversisporales</taxon>
        <taxon>Gigasporaceae</taxon>
        <taxon>Scutellospora</taxon>
    </lineage>
</organism>
<accession>A0ACA9PWA9</accession>
<feature type="non-terminal residue" evidence="1">
    <location>
        <position position="68"/>
    </location>
</feature>
<gene>
    <name evidence="1" type="ORF">SCALOS_LOCUS11386</name>
</gene>
<protein>
    <submittedName>
        <fullName evidence="1">9903_t:CDS:1</fullName>
    </submittedName>
</protein>
<keyword evidence="2" id="KW-1185">Reference proteome</keyword>
<feature type="non-terminal residue" evidence="1">
    <location>
        <position position="1"/>
    </location>
</feature>
<evidence type="ECO:0000313" key="1">
    <source>
        <dbReference type="EMBL" id="CAG8724949.1"/>
    </source>
</evidence>
<dbReference type="EMBL" id="CAJVPM010049381">
    <property type="protein sequence ID" value="CAG8724949.1"/>
    <property type="molecule type" value="Genomic_DNA"/>
</dbReference>
<evidence type="ECO:0000313" key="2">
    <source>
        <dbReference type="Proteomes" id="UP000789860"/>
    </source>
</evidence>
<sequence>CGVFVLDEPTTNLDEGNISHLAAGLRGILESRRGQTNFQLIIITHDIEFSRMIGEAQYSDKFIKVFKE</sequence>
<comment type="caution">
    <text evidence="1">The sequence shown here is derived from an EMBL/GenBank/DDBJ whole genome shotgun (WGS) entry which is preliminary data.</text>
</comment>